<gene>
    <name evidence="3" type="ORF">A6E01_19700</name>
</gene>
<feature type="domain" description="J" evidence="2">
    <location>
        <begin position="7"/>
        <end position="61"/>
    </location>
</feature>
<evidence type="ECO:0000313" key="4">
    <source>
        <dbReference type="Proteomes" id="UP000092018"/>
    </source>
</evidence>
<dbReference type="InterPro" id="IPR036869">
    <property type="entry name" value="J_dom_sf"/>
</dbReference>
<dbReference type="InterPro" id="IPR001623">
    <property type="entry name" value="DnaJ_domain"/>
</dbReference>
<keyword evidence="3" id="KW-0614">Plasmid</keyword>
<dbReference type="Gene3D" id="1.10.287.110">
    <property type="entry name" value="DnaJ domain"/>
    <property type="match status" value="1"/>
</dbReference>
<dbReference type="Proteomes" id="UP000092018">
    <property type="component" value="Plasmid unnamed1"/>
</dbReference>
<dbReference type="SMART" id="SM00271">
    <property type="entry name" value="DnaJ"/>
    <property type="match status" value="1"/>
</dbReference>
<dbReference type="CDD" id="cd06257">
    <property type="entry name" value="DnaJ"/>
    <property type="match status" value="1"/>
</dbReference>
<evidence type="ECO:0000256" key="1">
    <source>
        <dbReference type="ARBA" id="ARBA00023186"/>
    </source>
</evidence>
<sequence length="402" mass="45708">MRKMNTKKAREILALSGEFTLAILKKQYKTLLLTTHPDKGGCTEDTKELNAAFEALKPLAVPTISETAEHTVSMESDINSHPLYNSRVPSVSSFETLLNETFDFLDEIPSVSKAYSHKCYSKRGGTFFRGDDKRDWNYWVDSIDSTISIYNITDGGRIGKTIPNVFLRASCYPSDLSDSMKNPWNILNPWFSKTKSRDLYEITLPELSDWLYVWAEACDAKPREWIQMDCAQFKLESAYTDTSTYTIKPETGGVLTFTVCKGNKANGTINPFTLQEVMKPLTKMPSKSEPSIKELVRILVNGQFAQIKCNFYHTDDYRLDASRNFLKGYLDNPLKKAVDWFGERKISCTRLYMSGNKLSFGQHSNESYSLEVELSNRYPSVDIDTEVKSLESALEEQLLLTA</sequence>
<proteinExistence type="predicted"/>
<name>A0AAN0XZE0_9VIBR</name>
<keyword evidence="1" id="KW-0143">Chaperone</keyword>
<organism evidence="3 4">
    <name type="scientific">Vibrio breoganii</name>
    <dbReference type="NCBI Taxonomy" id="553239"/>
    <lineage>
        <taxon>Bacteria</taxon>
        <taxon>Pseudomonadati</taxon>
        <taxon>Pseudomonadota</taxon>
        <taxon>Gammaproteobacteria</taxon>
        <taxon>Vibrionales</taxon>
        <taxon>Vibrionaceae</taxon>
        <taxon>Vibrio</taxon>
    </lineage>
</organism>
<evidence type="ECO:0000259" key="2">
    <source>
        <dbReference type="SMART" id="SM00271"/>
    </source>
</evidence>
<dbReference type="KEGG" id="vbr:A6E01_19700"/>
<accession>A0AAN0XZE0</accession>
<evidence type="ECO:0000313" key="3">
    <source>
        <dbReference type="EMBL" id="ANO35440.1"/>
    </source>
</evidence>
<geneLocation type="plasmid" evidence="3 4">
    <name>unnamed1</name>
</geneLocation>
<dbReference type="EMBL" id="CP016179">
    <property type="protein sequence ID" value="ANO35440.1"/>
    <property type="molecule type" value="Genomic_DNA"/>
</dbReference>
<reference evidence="3 4" key="1">
    <citation type="submission" date="2016-06" db="EMBL/GenBank/DDBJ databases">
        <title>Adaptive Radiation by Waves of Gene Transfer Leads to Fine-Scale Resource Partitioning in Marine Microbes.</title>
        <authorList>
            <person name="Hehemann J.-H."/>
            <person name="Arevalo P."/>
            <person name="Datta M.S."/>
            <person name="Yu X."/>
            <person name="Corzett C."/>
            <person name="Henschel A."/>
            <person name="Preheim S.P."/>
            <person name="Timberlake S."/>
            <person name="Alm E.J."/>
            <person name="Polz M.F."/>
        </authorList>
    </citation>
    <scope>NUCLEOTIDE SEQUENCE [LARGE SCALE GENOMIC DNA]</scope>
    <source>
        <strain evidence="3 4">FF50</strain>
        <plasmid evidence="3 4">unnamed1</plasmid>
    </source>
</reference>
<dbReference type="SUPFAM" id="SSF46565">
    <property type="entry name" value="Chaperone J-domain"/>
    <property type="match status" value="1"/>
</dbReference>
<dbReference type="AlphaFoldDB" id="A0AAN0XZE0"/>
<protein>
    <recommendedName>
        <fullName evidence="2">J domain-containing protein</fullName>
    </recommendedName>
</protein>
<dbReference type="RefSeq" id="WP_065211202.1">
    <property type="nucleotide sequence ID" value="NZ_CP016179.1"/>
</dbReference>